<name>A0A2J6WGT2_9BACT</name>
<gene>
    <name evidence="2" type="ORF">C0186_06305</name>
</gene>
<dbReference type="InterPro" id="IPR038354">
    <property type="entry name" value="VKOR_sf"/>
</dbReference>
<dbReference type="AlphaFoldDB" id="A0A2J6WGT2"/>
<dbReference type="Proteomes" id="UP000242288">
    <property type="component" value="Unassembled WGS sequence"/>
</dbReference>
<feature type="transmembrane region" description="Helical" evidence="1">
    <location>
        <begin position="12"/>
        <end position="38"/>
    </location>
</feature>
<evidence type="ECO:0008006" key="4">
    <source>
        <dbReference type="Google" id="ProtNLM"/>
    </source>
</evidence>
<dbReference type="InterPro" id="IPR036249">
    <property type="entry name" value="Thioredoxin-like_sf"/>
</dbReference>
<keyword evidence="1" id="KW-0472">Membrane</keyword>
<feature type="transmembrane region" description="Helical" evidence="1">
    <location>
        <begin position="113"/>
        <end position="132"/>
    </location>
</feature>
<comment type="caution">
    <text evidence="2">The sequence shown here is derived from an EMBL/GenBank/DDBJ whole genome shotgun (WGS) entry which is preliminary data.</text>
</comment>
<proteinExistence type="predicted"/>
<dbReference type="Gene3D" id="1.20.1440.130">
    <property type="entry name" value="VKOR domain"/>
    <property type="match status" value="1"/>
</dbReference>
<protein>
    <recommendedName>
        <fullName evidence="4">Vitamin K epoxide reductase domain-containing protein</fullName>
    </recommendedName>
</protein>
<organism evidence="2 3">
    <name type="scientific">Thermodesulfovibrio aggregans</name>
    <dbReference type="NCBI Taxonomy" id="86166"/>
    <lineage>
        <taxon>Bacteria</taxon>
        <taxon>Pseudomonadati</taxon>
        <taxon>Nitrospirota</taxon>
        <taxon>Thermodesulfovibrionia</taxon>
        <taxon>Thermodesulfovibrionales</taxon>
        <taxon>Thermodesulfovibrionaceae</taxon>
        <taxon>Thermodesulfovibrio</taxon>
    </lineage>
</organism>
<dbReference type="SUPFAM" id="SSF52833">
    <property type="entry name" value="Thioredoxin-like"/>
    <property type="match status" value="1"/>
</dbReference>
<keyword evidence="1" id="KW-1133">Transmembrane helix</keyword>
<evidence type="ECO:0000313" key="3">
    <source>
        <dbReference type="Proteomes" id="UP000242288"/>
    </source>
</evidence>
<reference evidence="2 3" key="1">
    <citation type="submission" date="2018-01" db="EMBL/GenBank/DDBJ databases">
        <title>Metagenomic assembled genomes from two thermal pools in the Uzon Caldera, Kamchatka, Russia.</title>
        <authorList>
            <person name="Wilkins L."/>
            <person name="Ettinger C."/>
        </authorList>
    </citation>
    <scope>NUCLEOTIDE SEQUENCE [LARGE SCALE GENOMIC DNA]</scope>
    <source>
        <strain evidence="2">ZAV-04</strain>
    </source>
</reference>
<evidence type="ECO:0000256" key="1">
    <source>
        <dbReference type="SAM" id="Phobius"/>
    </source>
</evidence>
<sequence>MFKTEASGDSKFRIQSLVLVFYLTGFLVVLAETIFHIYGKSLCGAEGCRIVESFVKGGDLVLLLAGLLLFGILIFISSYKFPQKIKTLIEYIHSGILIAALSAEGYLLGFQLFIIKELCIFCLTVFGILFISSVARLFKKRLEMAYAFAGFICVFLITYFVNPGINPIPSSGHVIVYSKGCPHCEDVIQFCKTHSLPVQTIEAKEVVGTLRALKIDHVPVLFCDEGTTKKFIVGGNSIKEYLLSKAPETNTQEGVCPIFENGKCQ</sequence>
<dbReference type="EMBL" id="PNIO01000057">
    <property type="protein sequence ID" value="PMP69591.1"/>
    <property type="molecule type" value="Genomic_DNA"/>
</dbReference>
<accession>A0A2J6WGT2</accession>
<evidence type="ECO:0000313" key="2">
    <source>
        <dbReference type="EMBL" id="PMP69591.1"/>
    </source>
</evidence>
<feature type="transmembrane region" description="Helical" evidence="1">
    <location>
        <begin position="144"/>
        <end position="161"/>
    </location>
</feature>
<keyword evidence="1" id="KW-0812">Transmembrane</keyword>
<feature type="transmembrane region" description="Helical" evidence="1">
    <location>
        <begin position="88"/>
        <end position="107"/>
    </location>
</feature>
<feature type="transmembrane region" description="Helical" evidence="1">
    <location>
        <begin position="58"/>
        <end position="76"/>
    </location>
</feature>